<comment type="catalytic activity">
    <reaction evidence="13">
        <text>a plastoquinone + NADH + (n+1) H(+)(in) = a plastoquinol + NAD(+) + n H(+)(out)</text>
        <dbReference type="Rhea" id="RHEA:42608"/>
        <dbReference type="Rhea" id="RHEA-COMP:9561"/>
        <dbReference type="Rhea" id="RHEA-COMP:9562"/>
        <dbReference type="ChEBI" id="CHEBI:15378"/>
        <dbReference type="ChEBI" id="CHEBI:17757"/>
        <dbReference type="ChEBI" id="CHEBI:57540"/>
        <dbReference type="ChEBI" id="CHEBI:57945"/>
        <dbReference type="ChEBI" id="CHEBI:62192"/>
    </reaction>
</comment>
<feature type="domain" description="NAD(P)H-quinone oxidoreductase subunit 2 N-terminal" evidence="15">
    <location>
        <begin position="18"/>
        <end position="117"/>
    </location>
</feature>
<comment type="caution">
    <text evidence="13">Lacks conserved residue(s) required for the propagation of feature annotation.</text>
</comment>
<dbReference type="GO" id="GO:0016655">
    <property type="term" value="F:oxidoreductase activity, acting on NAD(P)H, quinone or similar compound as acceptor"/>
    <property type="evidence" value="ECO:0007669"/>
    <property type="project" value="UniProtKB-UniRule"/>
</dbReference>
<proteinExistence type="inferred from homology"/>
<feature type="transmembrane region" description="Helical" evidence="13">
    <location>
        <begin position="296"/>
        <end position="316"/>
    </location>
</feature>
<evidence type="ECO:0000256" key="11">
    <source>
        <dbReference type="ARBA" id="ARBA00023078"/>
    </source>
</evidence>
<feature type="transmembrane region" description="Helical" evidence="13">
    <location>
        <begin position="22"/>
        <end position="47"/>
    </location>
</feature>
<evidence type="ECO:0000313" key="16">
    <source>
        <dbReference type="EMBL" id="QWE50955.1"/>
    </source>
</evidence>
<evidence type="ECO:0000256" key="7">
    <source>
        <dbReference type="ARBA" id="ARBA00022957"/>
    </source>
</evidence>
<dbReference type="PRINTS" id="PR01434">
    <property type="entry name" value="NADHDHGNASE5"/>
</dbReference>
<name>A0A8E8U4E0_CASEQ</name>
<gene>
    <name evidence="13 16" type="primary">ndhB</name>
</gene>
<dbReference type="InterPro" id="IPR045693">
    <property type="entry name" value="Ndh2_N"/>
</dbReference>
<dbReference type="PANTHER" id="PTHR22773">
    <property type="entry name" value="NADH DEHYDROGENASE"/>
    <property type="match status" value="1"/>
</dbReference>
<keyword evidence="9 13" id="KW-1133">Transmembrane helix</keyword>
<evidence type="ECO:0000259" key="14">
    <source>
        <dbReference type="Pfam" id="PF00361"/>
    </source>
</evidence>
<dbReference type="InterPro" id="IPR010096">
    <property type="entry name" value="NADH-Q_OxRdtase_suN/2"/>
</dbReference>
<feature type="domain" description="NADH:quinone oxidoreductase/Mrp antiporter transmembrane" evidence="14">
    <location>
        <begin position="146"/>
        <end position="442"/>
    </location>
</feature>
<evidence type="ECO:0000256" key="4">
    <source>
        <dbReference type="ARBA" id="ARBA00022692"/>
    </source>
</evidence>
<dbReference type="AlphaFoldDB" id="A0A8E8U4E0"/>
<sequence length="512" mass="56996">MIWHVQNENFILDSTRIFMKAFHLLLFDGSFIFPECILIFGLILLLMIDSTSDQKDIPWLYFISSTSLVMSITALLFRWREEPMISFSGNFQRNNFNEIFQFLILLCSTLCIPLSVEYIECTEMVITEFLLFVLTATLGGMFLCGANDLITIFVAPECFSLCSYLLSGYTKKDVRSNEATMKYLLMGGASSSILVHGFSWLYGSSGGEIELQEIVNGLINTQMYNSPGISIALIFITVGIGFKLSPAPSHQWTPDVYEGSPTPVVAFLSVTSKVAASASATRIFDIPFYFSSNEWHLLLEILAILSMIFGNLIAITQTSMKRMLAYSSIGQIGYVIIGIIVGDSNGGYASMITYMLFYISMNLGTFACIVSFGLRTGTDNIRDYAGLYTKDPFLALSFALCLLSLGGLPPLAGFFGKLYLFWCGWQAGLYFLVSIGLLTSVVSIYYYLKIIKLLMTGRNQEITTHVRNYRRSPLSLRSNNSIELSMIVCVIASTIPGISMNPIIEIAQDTLF</sequence>
<dbReference type="HAMAP" id="MF_00445">
    <property type="entry name" value="NDH1_NuoN_1"/>
    <property type="match status" value="1"/>
</dbReference>
<keyword evidence="12 13" id="KW-0472">Membrane</keyword>
<comment type="function">
    <text evidence="13">NDH shuttles electrons from NAD(P)H:plastoquinone, via FMN and iron-sulfur (Fe-S) centers, to quinones in the photosynthetic chain and possibly in a chloroplast respiratory chain. The immediate electron acceptor for the enzyme in this species is believed to be plastoquinone. Couples the redox reaction to proton translocation, and thus conserves the redox energy in a proton gradient.</text>
</comment>
<dbReference type="NCBIfam" id="TIGR01770">
    <property type="entry name" value="NDH_I_N"/>
    <property type="match status" value="1"/>
</dbReference>
<keyword evidence="8 13" id="KW-1278">Translocase</keyword>
<dbReference type="EMBL" id="MW858155">
    <property type="protein sequence ID" value="QWE50970.1"/>
    <property type="molecule type" value="Genomic_DNA"/>
</dbReference>
<feature type="transmembrane region" description="Helical" evidence="13">
    <location>
        <begin position="323"/>
        <end position="342"/>
    </location>
</feature>
<dbReference type="GO" id="GO:0019684">
    <property type="term" value="P:photosynthesis, light reaction"/>
    <property type="evidence" value="ECO:0007669"/>
    <property type="project" value="UniProtKB-UniRule"/>
</dbReference>
<keyword evidence="3 16" id="KW-0150">Chloroplast</keyword>
<dbReference type="Pfam" id="PF00361">
    <property type="entry name" value="Proton_antipo_M"/>
    <property type="match status" value="1"/>
</dbReference>
<dbReference type="GO" id="GO:0042773">
    <property type="term" value="P:ATP synthesis coupled electron transport"/>
    <property type="evidence" value="ECO:0007669"/>
    <property type="project" value="InterPro"/>
</dbReference>
<reference evidence="16" key="1">
    <citation type="submission" date="2021-04" db="EMBL/GenBank/DDBJ databases">
        <authorList>
            <person name="Zhou J."/>
        </authorList>
    </citation>
    <scope>NUCLEOTIDE SEQUENCE</scope>
</reference>
<feature type="transmembrane region" description="Helical" evidence="13">
    <location>
        <begin position="125"/>
        <end position="143"/>
    </location>
</feature>
<keyword evidence="11 13" id="KW-0793">Thylakoid</keyword>
<feature type="transmembrane region" description="Helical" evidence="13">
    <location>
        <begin position="99"/>
        <end position="118"/>
    </location>
</feature>
<keyword evidence="5 13" id="KW-0874">Quinone</keyword>
<dbReference type="NCBIfam" id="NF002701">
    <property type="entry name" value="PRK02504.1"/>
    <property type="match status" value="1"/>
</dbReference>
<keyword evidence="6 13" id="KW-0521">NADP</keyword>
<evidence type="ECO:0000256" key="1">
    <source>
        <dbReference type="ARBA" id="ARBA00004141"/>
    </source>
</evidence>
<keyword evidence="7 13" id="KW-0618">Plastoquinone</keyword>
<evidence type="ECO:0000256" key="3">
    <source>
        <dbReference type="ARBA" id="ARBA00022528"/>
    </source>
</evidence>
<dbReference type="GO" id="GO:0009535">
    <property type="term" value="C:chloroplast thylakoid membrane"/>
    <property type="evidence" value="ECO:0007669"/>
    <property type="project" value="UniProtKB-SubCell"/>
</dbReference>
<organism evidence="16">
    <name type="scientific">Casuarina equisetifolia</name>
    <name type="common">Beach she-oak</name>
    <name type="synonym">Casuarina litorea</name>
    <dbReference type="NCBI Taxonomy" id="3523"/>
    <lineage>
        <taxon>Eukaryota</taxon>
        <taxon>Viridiplantae</taxon>
        <taxon>Streptophyta</taxon>
        <taxon>Embryophyta</taxon>
        <taxon>Tracheophyta</taxon>
        <taxon>Spermatophyta</taxon>
        <taxon>Magnoliopsida</taxon>
        <taxon>eudicotyledons</taxon>
        <taxon>Gunneridae</taxon>
        <taxon>Pentapetalae</taxon>
        <taxon>rosids</taxon>
        <taxon>fabids</taxon>
        <taxon>Fagales</taxon>
        <taxon>Casuarinaceae</taxon>
        <taxon>Casuarina</taxon>
    </lineage>
</organism>
<geneLocation type="chloroplast" evidence="16"/>
<dbReference type="Pfam" id="PF19530">
    <property type="entry name" value="Ndh2_N"/>
    <property type="match status" value="1"/>
</dbReference>
<comment type="similarity">
    <text evidence="13">Belongs to the complex I subunit 2 family.</text>
</comment>
<keyword evidence="2 13" id="KW-0813">Transport</keyword>
<keyword evidence="16" id="KW-0934">Plastid</keyword>
<dbReference type="EC" id="7.1.1.-" evidence="13"/>
<comment type="catalytic activity">
    <reaction evidence="13">
        <text>a plastoquinone + NADPH + (n+1) H(+)(in) = a plastoquinol + NADP(+) + n H(+)(out)</text>
        <dbReference type="Rhea" id="RHEA:42612"/>
        <dbReference type="Rhea" id="RHEA-COMP:9561"/>
        <dbReference type="Rhea" id="RHEA-COMP:9562"/>
        <dbReference type="ChEBI" id="CHEBI:15378"/>
        <dbReference type="ChEBI" id="CHEBI:17757"/>
        <dbReference type="ChEBI" id="CHEBI:57783"/>
        <dbReference type="ChEBI" id="CHEBI:58349"/>
        <dbReference type="ChEBI" id="CHEBI:62192"/>
    </reaction>
</comment>
<feature type="transmembrane region" description="Helical" evidence="13">
    <location>
        <begin position="223"/>
        <end position="244"/>
    </location>
</feature>
<evidence type="ECO:0000256" key="6">
    <source>
        <dbReference type="ARBA" id="ARBA00022857"/>
    </source>
</evidence>
<comment type="subcellular location">
    <subcellularLocation>
        <location evidence="1">Membrane</location>
        <topology evidence="1">Multi-pass membrane protein</topology>
    </subcellularLocation>
    <subcellularLocation>
        <location evidence="13">Plastid</location>
        <location evidence="13">Chloroplast thylakoid membrane</location>
        <topology evidence="13">Multi-pass membrane protein</topology>
    </subcellularLocation>
</comment>
<accession>A0A8E8U4E0</accession>
<protein>
    <recommendedName>
        <fullName evidence="13">NAD(P)H-quinone oxidoreductase subunit 2, chloroplastic</fullName>
        <ecNumber evidence="13">7.1.1.-</ecNumber>
    </recommendedName>
    <alternativeName>
        <fullName evidence="13">NAD(P)H dehydrogenase, subunit 2</fullName>
    </alternativeName>
    <alternativeName>
        <fullName evidence="13">NADH-plastoquinone oxidoreductase subunit 2</fullName>
    </alternativeName>
</protein>
<feature type="transmembrane region" description="Helical" evidence="13">
    <location>
        <begin position="393"/>
        <end position="415"/>
    </location>
</feature>
<evidence type="ECO:0000256" key="13">
    <source>
        <dbReference type="HAMAP-Rule" id="MF_00445"/>
    </source>
</evidence>
<dbReference type="GO" id="GO:0008137">
    <property type="term" value="F:NADH dehydrogenase (ubiquinone) activity"/>
    <property type="evidence" value="ECO:0007669"/>
    <property type="project" value="InterPro"/>
</dbReference>
<evidence type="ECO:0000256" key="12">
    <source>
        <dbReference type="ARBA" id="ARBA00023136"/>
    </source>
</evidence>
<evidence type="ECO:0000256" key="10">
    <source>
        <dbReference type="ARBA" id="ARBA00023027"/>
    </source>
</evidence>
<feature type="transmembrane region" description="Helical" evidence="13">
    <location>
        <begin position="427"/>
        <end position="448"/>
    </location>
</feature>
<keyword evidence="4 13" id="KW-0812">Transmembrane</keyword>
<evidence type="ECO:0000256" key="5">
    <source>
        <dbReference type="ARBA" id="ARBA00022719"/>
    </source>
</evidence>
<evidence type="ECO:0000256" key="2">
    <source>
        <dbReference type="ARBA" id="ARBA00022448"/>
    </source>
</evidence>
<dbReference type="EMBL" id="MW858155">
    <property type="protein sequence ID" value="QWE50955.1"/>
    <property type="molecule type" value="Genomic_DNA"/>
</dbReference>
<feature type="transmembrane region" description="Helical" evidence="13">
    <location>
        <begin position="348"/>
        <end position="372"/>
    </location>
</feature>
<keyword evidence="10 13" id="KW-0520">NAD</keyword>
<comment type="subunit">
    <text evidence="13">NDH is composed of at least 16 different subunits, 5 of which are encoded in the nucleus.</text>
</comment>
<dbReference type="InterPro" id="IPR001750">
    <property type="entry name" value="ND/Mrp_TM"/>
</dbReference>
<evidence type="ECO:0000259" key="15">
    <source>
        <dbReference type="Pfam" id="PF19530"/>
    </source>
</evidence>
<evidence type="ECO:0000256" key="8">
    <source>
        <dbReference type="ARBA" id="ARBA00022967"/>
    </source>
</evidence>
<evidence type="ECO:0000256" key="9">
    <source>
        <dbReference type="ARBA" id="ARBA00022989"/>
    </source>
</evidence>
<feature type="transmembrane region" description="Helical" evidence="13">
    <location>
        <begin position="59"/>
        <end position="79"/>
    </location>
</feature>
<dbReference type="GO" id="GO:0048038">
    <property type="term" value="F:quinone binding"/>
    <property type="evidence" value="ECO:0007669"/>
    <property type="project" value="UniProtKB-KW"/>
</dbReference>